<evidence type="ECO:0000313" key="2">
    <source>
        <dbReference type="Proteomes" id="UP000257479"/>
    </source>
</evidence>
<accession>A0A3C1KGK8</accession>
<evidence type="ECO:0000313" key="1">
    <source>
        <dbReference type="EMBL" id="HAN25817.1"/>
    </source>
</evidence>
<organism evidence="1 2">
    <name type="scientific">Microbacterium ginsengisoli</name>
    <dbReference type="NCBI Taxonomy" id="400772"/>
    <lineage>
        <taxon>Bacteria</taxon>
        <taxon>Bacillati</taxon>
        <taxon>Actinomycetota</taxon>
        <taxon>Actinomycetes</taxon>
        <taxon>Micrococcales</taxon>
        <taxon>Microbacteriaceae</taxon>
        <taxon>Microbacterium</taxon>
    </lineage>
</organism>
<gene>
    <name evidence="1" type="ORF">DCP95_14800</name>
</gene>
<protein>
    <submittedName>
        <fullName evidence="1">Uncharacterized protein</fullName>
    </submittedName>
</protein>
<comment type="caution">
    <text evidence="1">The sequence shown here is derived from an EMBL/GenBank/DDBJ whole genome shotgun (WGS) entry which is preliminary data.</text>
</comment>
<dbReference type="AlphaFoldDB" id="A0A3C1KGK8"/>
<name>A0A3C1KGK8_9MICO</name>
<proteinExistence type="predicted"/>
<reference evidence="1 2" key="1">
    <citation type="journal article" date="2018" name="Nat. Biotechnol.">
        <title>A standardized bacterial taxonomy based on genome phylogeny substantially revises the tree of life.</title>
        <authorList>
            <person name="Parks D.H."/>
            <person name="Chuvochina M."/>
            <person name="Waite D.W."/>
            <person name="Rinke C."/>
            <person name="Skarshewski A."/>
            <person name="Chaumeil P.A."/>
            <person name="Hugenholtz P."/>
        </authorList>
    </citation>
    <scope>NUCLEOTIDE SEQUENCE [LARGE SCALE GENOMIC DNA]</scope>
    <source>
        <strain evidence="1">UBA9152</strain>
    </source>
</reference>
<sequence length="98" mass="11113">MSEHTPSLDELREEYMLANTRHHDSYQTGVSVEAIREAAGADFDRAIAAHETALLREVADELFSGGEPDDVDDMPDQQFYDMRTAQWLRAKANERSGR</sequence>
<dbReference type="EMBL" id="DMNG01000260">
    <property type="protein sequence ID" value="HAN25817.1"/>
    <property type="molecule type" value="Genomic_DNA"/>
</dbReference>
<dbReference type="Proteomes" id="UP000257479">
    <property type="component" value="Unassembled WGS sequence"/>
</dbReference>